<comment type="caution">
    <text evidence="4">The sequence shown here is derived from an EMBL/GenBank/DDBJ whole genome shotgun (WGS) entry which is preliminary data.</text>
</comment>
<name>A0A7Z9BYQ0_9CYAN</name>
<accession>A0A7Z9BYQ0</accession>
<feature type="coiled-coil region" evidence="1">
    <location>
        <begin position="387"/>
        <end position="418"/>
    </location>
</feature>
<feature type="region of interest" description="Disordered" evidence="2">
    <location>
        <begin position="509"/>
        <end position="533"/>
    </location>
</feature>
<proteinExistence type="predicted"/>
<keyword evidence="5" id="KW-1185">Reference proteome</keyword>
<feature type="transmembrane region" description="Helical" evidence="3">
    <location>
        <begin position="455"/>
        <end position="478"/>
    </location>
</feature>
<reference evidence="4" key="1">
    <citation type="submission" date="2019-10" db="EMBL/GenBank/DDBJ databases">
        <authorList>
            <consortium name="Genoscope - CEA"/>
            <person name="William W."/>
        </authorList>
    </citation>
    <scope>NUCLEOTIDE SEQUENCE [LARGE SCALE GENOMIC DNA]</scope>
    <source>
        <strain evidence="4">BBR_PRJEB10992</strain>
    </source>
</reference>
<sequence length="533" mass="61055">MSIFAPNLYLCAYHLREDDTEGETHPLWSNCDRLLSHLTDSRLIPHLHLSENRILLPTPQKQISFTLPNFPDMEGFIQPVQLQEDSYGVFLNIGYDDSNPANTVEIPVLEQFNPNQILSFPPSPYFLGQTLLLTLNLTPENQDLQGSELTELANQCYQALFNQKADPSRSRELFGSPIFEYGNPREPDKSPHVLIWLFRDKNADEILGNCFGLTFDLFFYRHKVTKAFQDSREIYQQLKQYYLSLDSILDQIQAQIDSAKPDPQDNTYLEDFKTQLKQLSADSLIYDRLLRKMKDFRTTININLNNYNDTIERICATLGTDKEELSFWRYFGEQTAPQFRRQIEADLSYFEQGTGLISQAIASIRAIVEIDQAQCDRTWQRWEKKRDKRQQELLKKAEDEAKAEQERQQDANQDLQDHIQSIGVGIAAGAIIASTSGLMTAPWSPPTRDNWIKSFPLPPFIIALVLSAFCSWGAWKLMKWRIKSQRMRSLKPISQKTALKTEKPYLTGLEPAGHFNPSPGTGVEDKAGGSVEG</sequence>
<dbReference type="AlphaFoldDB" id="A0A7Z9BYQ0"/>
<gene>
    <name evidence="4" type="ORF">PL8927_850013</name>
</gene>
<organism evidence="4 5">
    <name type="scientific">Planktothrix serta PCC 8927</name>
    <dbReference type="NCBI Taxonomy" id="671068"/>
    <lineage>
        <taxon>Bacteria</taxon>
        <taxon>Bacillati</taxon>
        <taxon>Cyanobacteriota</taxon>
        <taxon>Cyanophyceae</taxon>
        <taxon>Oscillatoriophycideae</taxon>
        <taxon>Oscillatoriales</taxon>
        <taxon>Microcoleaceae</taxon>
        <taxon>Planktothrix</taxon>
    </lineage>
</organism>
<evidence type="ECO:0000256" key="2">
    <source>
        <dbReference type="SAM" id="MobiDB-lite"/>
    </source>
</evidence>
<evidence type="ECO:0000256" key="3">
    <source>
        <dbReference type="SAM" id="Phobius"/>
    </source>
</evidence>
<dbReference type="RefSeq" id="WP_231506146.1">
    <property type="nucleotide sequence ID" value="NZ_LR734885.1"/>
</dbReference>
<keyword evidence="3" id="KW-0472">Membrane</keyword>
<evidence type="ECO:0000313" key="4">
    <source>
        <dbReference type="EMBL" id="VXD25226.1"/>
    </source>
</evidence>
<protein>
    <submittedName>
        <fullName evidence="4">Uncharacterized protein</fullName>
    </submittedName>
</protein>
<keyword evidence="3" id="KW-0812">Transmembrane</keyword>
<dbReference type="Proteomes" id="UP000184550">
    <property type="component" value="Unassembled WGS sequence"/>
</dbReference>
<evidence type="ECO:0000256" key="1">
    <source>
        <dbReference type="SAM" id="Coils"/>
    </source>
</evidence>
<keyword evidence="3" id="KW-1133">Transmembrane helix</keyword>
<keyword evidence="1" id="KW-0175">Coiled coil</keyword>
<dbReference type="EMBL" id="CZCU02000163">
    <property type="protein sequence ID" value="VXD25226.1"/>
    <property type="molecule type" value="Genomic_DNA"/>
</dbReference>
<evidence type="ECO:0000313" key="5">
    <source>
        <dbReference type="Proteomes" id="UP000184550"/>
    </source>
</evidence>